<comment type="caution">
    <text evidence="8">The sequence shown here is derived from an EMBL/GenBank/DDBJ whole genome shotgun (WGS) entry which is preliminary data.</text>
</comment>
<evidence type="ECO:0000256" key="2">
    <source>
        <dbReference type="ARBA" id="ARBA00022448"/>
    </source>
</evidence>
<dbReference type="InterPro" id="IPR058647">
    <property type="entry name" value="BSH_CzcB-like"/>
</dbReference>
<dbReference type="Proteomes" id="UP000557872">
    <property type="component" value="Unassembled WGS sequence"/>
</dbReference>
<evidence type="ECO:0000256" key="4">
    <source>
        <dbReference type="SAM" id="Phobius"/>
    </source>
</evidence>
<keyword evidence="4" id="KW-0472">Membrane</keyword>
<feature type="domain" description="CzcB-like C-terminal circularly permuted SH3-like" evidence="7">
    <location>
        <begin position="233"/>
        <end position="294"/>
    </location>
</feature>
<sequence length="374" mass="40567">MNASLCHILTIIGLGLCTSFGAESSEDPSNFISLRPEGVRNLGIEYREVEVKDFERTIFAIGTIREIPSNHSVLSSRIAGRIIDVKAFEGDQVKKGDVLVKVESRQPGSPPPVIELKAPRDGLIFTSHIKLGEPVEPANELLDIMDLREVWATAQVPEDAVSQLKPGTKAHIRIPALGGVNIDGELFRFDTKADSKGGTIGAIFRVPNKDNRLRPGMRAEFSIVTSSRKNVMAVPREALQGDASNRVVYVKHIEIPNAFKRLPVQTGEKNDRYVEIISGLFEGDEVVTTGSYALSFASGSGLSLKEALDAAHGHEHNEDGSKMTEEQLAAKKGTEAEQPSAWTQPLTLLFMASSAILLALLIISGIRQAKPSQA</sequence>
<organism evidence="8 9">
    <name type="scientific">Oceaniferula marina</name>
    <dbReference type="NCBI Taxonomy" id="2748318"/>
    <lineage>
        <taxon>Bacteria</taxon>
        <taxon>Pseudomonadati</taxon>
        <taxon>Verrucomicrobiota</taxon>
        <taxon>Verrucomicrobiia</taxon>
        <taxon>Verrucomicrobiales</taxon>
        <taxon>Verrucomicrobiaceae</taxon>
        <taxon>Oceaniferula</taxon>
    </lineage>
</organism>
<dbReference type="Pfam" id="PF25954">
    <property type="entry name" value="Beta-barrel_RND_2"/>
    <property type="match status" value="1"/>
</dbReference>
<evidence type="ECO:0000259" key="6">
    <source>
        <dbReference type="Pfam" id="PF25973"/>
    </source>
</evidence>
<dbReference type="RefSeq" id="WP_178933956.1">
    <property type="nucleotide sequence ID" value="NZ_JACBAZ010000008.1"/>
</dbReference>
<feature type="compositionally biased region" description="Basic and acidic residues" evidence="3">
    <location>
        <begin position="310"/>
        <end position="335"/>
    </location>
</feature>
<dbReference type="GO" id="GO:0022857">
    <property type="term" value="F:transmembrane transporter activity"/>
    <property type="evidence" value="ECO:0007669"/>
    <property type="project" value="InterPro"/>
</dbReference>
<feature type="transmembrane region" description="Helical" evidence="4">
    <location>
        <begin position="346"/>
        <end position="366"/>
    </location>
</feature>
<dbReference type="PANTHER" id="PTHR30097:SF4">
    <property type="entry name" value="SLR6042 PROTEIN"/>
    <property type="match status" value="1"/>
</dbReference>
<proteinExistence type="inferred from homology"/>
<dbReference type="NCBIfam" id="TIGR01730">
    <property type="entry name" value="RND_mfp"/>
    <property type="match status" value="1"/>
</dbReference>
<dbReference type="Pfam" id="PF25973">
    <property type="entry name" value="BSH_CzcB"/>
    <property type="match status" value="1"/>
</dbReference>
<evidence type="ECO:0000313" key="8">
    <source>
        <dbReference type="EMBL" id="NWK57123.1"/>
    </source>
</evidence>
<accession>A0A851GHX4</accession>
<keyword evidence="2" id="KW-0813">Transport</keyword>
<dbReference type="InterPro" id="IPR006143">
    <property type="entry name" value="RND_pump_MFP"/>
</dbReference>
<dbReference type="PANTHER" id="PTHR30097">
    <property type="entry name" value="CATION EFFLUX SYSTEM PROTEIN CUSB"/>
    <property type="match status" value="1"/>
</dbReference>
<evidence type="ECO:0000259" key="7">
    <source>
        <dbReference type="Pfam" id="PF25975"/>
    </source>
</evidence>
<keyword evidence="9" id="KW-1185">Reference proteome</keyword>
<dbReference type="Gene3D" id="2.40.420.20">
    <property type="match status" value="1"/>
</dbReference>
<dbReference type="Gene3D" id="2.40.30.170">
    <property type="match status" value="1"/>
</dbReference>
<feature type="domain" description="CzcB-like barrel-sandwich hybrid" evidence="6">
    <location>
        <begin position="74"/>
        <end position="146"/>
    </location>
</feature>
<keyword evidence="4" id="KW-0812">Transmembrane</keyword>
<dbReference type="InterPro" id="IPR051909">
    <property type="entry name" value="MFP_Cation_Efflux"/>
</dbReference>
<dbReference type="GO" id="GO:0016020">
    <property type="term" value="C:membrane"/>
    <property type="evidence" value="ECO:0007669"/>
    <property type="project" value="InterPro"/>
</dbReference>
<feature type="domain" description="CusB-like beta-barrel" evidence="5">
    <location>
        <begin position="149"/>
        <end position="225"/>
    </location>
</feature>
<evidence type="ECO:0000256" key="1">
    <source>
        <dbReference type="ARBA" id="ARBA00009477"/>
    </source>
</evidence>
<dbReference type="AlphaFoldDB" id="A0A851GHX4"/>
<dbReference type="SUPFAM" id="SSF111369">
    <property type="entry name" value="HlyD-like secretion proteins"/>
    <property type="match status" value="1"/>
</dbReference>
<dbReference type="EMBL" id="JACBAZ010000008">
    <property type="protein sequence ID" value="NWK57123.1"/>
    <property type="molecule type" value="Genomic_DNA"/>
</dbReference>
<dbReference type="Pfam" id="PF25975">
    <property type="entry name" value="CzcB_C"/>
    <property type="match status" value="1"/>
</dbReference>
<gene>
    <name evidence="8" type="ORF">HW115_15990</name>
</gene>
<evidence type="ECO:0000259" key="5">
    <source>
        <dbReference type="Pfam" id="PF25954"/>
    </source>
</evidence>
<reference evidence="8 9" key="1">
    <citation type="submission" date="2020-07" db="EMBL/GenBank/DDBJ databases">
        <title>Roseicoccus Jingziensis gen. nov., sp. nov., isolated from coastal seawater.</title>
        <authorList>
            <person name="Feng X."/>
        </authorList>
    </citation>
    <scope>NUCLEOTIDE SEQUENCE [LARGE SCALE GENOMIC DNA]</scope>
    <source>
        <strain evidence="8 9">N1E253</strain>
    </source>
</reference>
<dbReference type="InterPro" id="IPR058649">
    <property type="entry name" value="CzcB_C"/>
</dbReference>
<name>A0A851GHX4_9BACT</name>
<evidence type="ECO:0000313" key="9">
    <source>
        <dbReference type="Proteomes" id="UP000557872"/>
    </source>
</evidence>
<feature type="region of interest" description="Disordered" evidence="3">
    <location>
        <begin position="310"/>
        <end position="338"/>
    </location>
</feature>
<protein>
    <submittedName>
        <fullName evidence="8">Efflux RND transporter periplasmic adaptor subunit</fullName>
    </submittedName>
</protein>
<comment type="similarity">
    <text evidence="1">Belongs to the membrane fusion protein (MFP) (TC 8.A.1) family.</text>
</comment>
<evidence type="ECO:0000256" key="3">
    <source>
        <dbReference type="SAM" id="MobiDB-lite"/>
    </source>
</evidence>
<dbReference type="Gene3D" id="2.40.50.100">
    <property type="match status" value="1"/>
</dbReference>
<keyword evidence="4" id="KW-1133">Transmembrane helix</keyword>
<dbReference type="InterPro" id="IPR058792">
    <property type="entry name" value="Beta-barrel_RND_2"/>
</dbReference>